<evidence type="ECO:0000313" key="2">
    <source>
        <dbReference type="EMBL" id="AYU79064.1"/>
    </source>
</evidence>
<dbReference type="GO" id="GO:2000781">
    <property type="term" value="P:positive regulation of double-strand break repair"/>
    <property type="evidence" value="ECO:0007669"/>
    <property type="project" value="InterPro"/>
</dbReference>
<feature type="region of interest" description="Disordered" evidence="1">
    <location>
        <begin position="438"/>
        <end position="473"/>
    </location>
</feature>
<dbReference type="GO" id="GO:0005634">
    <property type="term" value="C:nucleus"/>
    <property type="evidence" value="ECO:0007669"/>
    <property type="project" value="TreeGrafter"/>
</dbReference>
<evidence type="ECO:0000256" key="1">
    <source>
        <dbReference type="SAM" id="MobiDB-lite"/>
    </source>
</evidence>
<feature type="region of interest" description="Disordered" evidence="1">
    <location>
        <begin position="137"/>
        <end position="165"/>
    </location>
</feature>
<feature type="compositionally biased region" description="Low complexity" evidence="1">
    <location>
        <begin position="149"/>
        <end position="159"/>
    </location>
</feature>
<keyword evidence="3" id="KW-1185">Reference proteome</keyword>
<dbReference type="GO" id="GO:1990166">
    <property type="term" value="P:protein localization to site of double-strand break"/>
    <property type="evidence" value="ECO:0007669"/>
    <property type="project" value="TreeGrafter"/>
</dbReference>
<evidence type="ECO:0008006" key="4">
    <source>
        <dbReference type="Google" id="ProtNLM"/>
    </source>
</evidence>
<dbReference type="InterPro" id="IPR042479">
    <property type="entry name" value="Slf1"/>
</dbReference>
<gene>
    <name evidence="2" type="ORF">LdCL_230025200</name>
</gene>
<dbReference type="OrthoDB" id="273147at2759"/>
<dbReference type="Proteomes" id="UP000274082">
    <property type="component" value="Chromosome 23"/>
</dbReference>
<dbReference type="SUPFAM" id="SSF52113">
    <property type="entry name" value="BRCT domain"/>
    <property type="match status" value="1"/>
</dbReference>
<accession>A0A3S7WXX2</accession>
<feature type="compositionally biased region" description="Polar residues" evidence="1">
    <location>
        <begin position="210"/>
        <end position="229"/>
    </location>
</feature>
<dbReference type="GO" id="GO:0006974">
    <property type="term" value="P:DNA damage response"/>
    <property type="evidence" value="ECO:0007669"/>
    <property type="project" value="TreeGrafter"/>
</dbReference>
<organism evidence="2 3">
    <name type="scientific">Leishmania donovani</name>
    <dbReference type="NCBI Taxonomy" id="5661"/>
    <lineage>
        <taxon>Eukaryota</taxon>
        <taxon>Discoba</taxon>
        <taxon>Euglenozoa</taxon>
        <taxon>Kinetoplastea</taxon>
        <taxon>Metakinetoplastina</taxon>
        <taxon>Trypanosomatida</taxon>
        <taxon>Trypanosomatidae</taxon>
        <taxon>Leishmaniinae</taxon>
        <taxon>Leishmania</taxon>
    </lineage>
</organism>
<protein>
    <recommendedName>
        <fullName evidence="4">BRCT domain-containing protein</fullName>
    </recommendedName>
</protein>
<proteinExistence type="predicted"/>
<dbReference type="VEuPathDB" id="TriTrypDB:LdBPK_231810.1"/>
<dbReference type="EMBL" id="CP029522">
    <property type="protein sequence ID" value="AYU79064.1"/>
    <property type="molecule type" value="Genomic_DNA"/>
</dbReference>
<dbReference type="VEuPathDB" id="TriTrypDB:LDHU3_23.2380"/>
<dbReference type="InterPro" id="IPR036420">
    <property type="entry name" value="BRCT_dom_sf"/>
</dbReference>
<name>A0A3S7WXX2_LEIDO</name>
<dbReference type="Gene3D" id="3.40.50.10190">
    <property type="entry name" value="BRCT domain"/>
    <property type="match status" value="1"/>
</dbReference>
<evidence type="ECO:0000313" key="3">
    <source>
        <dbReference type="Proteomes" id="UP000274082"/>
    </source>
</evidence>
<dbReference type="PANTHER" id="PTHR46677">
    <property type="entry name" value="SMC5-SMC6 COMPLEX LOCALIZATION FACTOR PROTEIN 1"/>
    <property type="match status" value="1"/>
</dbReference>
<dbReference type="GO" id="GO:0035861">
    <property type="term" value="C:site of double-strand break"/>
    <property type="evidence" value="ECO:0007669"/>
    <property type="project" value="TreeGrafter"/>
</dbReference>
<dbReference type="PANTHER" id="PTHR46677:SF1">
    <property type="entry name" value="SMC5-SMC6 COMPLEX LOCALIZATION FACTOR PROTEIN 1"/>
    <property type="match status" value="1"/>
</dbReference>
<feature type="region of interest" description="Disordered" evidence="1">
    <location>
        <begin position="193"/>
        <end position="256"/>
    </location>
</feature>
<sequence length="852" mass="89798">MTSPTCGDEAGRRRDALREQATMLLTLHQHLLQHQKAAHQAFTSLDQACCSLAASLAAPSAYGVIGGAASKEASSEATSPLSSSPPSAAQGFTQLLRRVEVLHQFLFTNLYVHQRESVLRLVDDVERLVADNALAPSSLATPHSTMPDGIGSSSSSSCGGADGSHLGEELRELRWQITQLRYQLARPAKAHASGCFSTHTDGAPRGLLPQAQTTSFSSPPRENGNSGPSSPAPRAVRHAPRAPRAQAGVTASKMQGAARQNMPRLRLFALSSAFQKHGVAGQKGLAAVLYAVQRRFHVHAVVLGCTPSPEAEVDVAVRLGCLCLVVPHHDLGSFPVHAGLVVTSDRAVIAHMESRGNGMSSTADTSPLGGDAAECDEDLALMADGGGKCTAALEELFVSLEADLPLMTAAEPVCPSLFTTAAAERDAPGSQALVVERSALHRDGRQTSRQRKRHCSGGAARSSVHSTSASAPEGVAVSTCESDALLNTAADLSSPSSRARITGASWLRTGAVADVMNPAEVYDAAADADVIVPSQLAVESQHVGITQNFSSSRRSATPSDSPCAIPVLRPHEGVARADEAASSASAADGSASQQLVFQISNSVKYLKAQLMEAIVQLGGVVDQSSGYSRACRYLVVAEGITERTEKYLGACAAAAYIVPPRFVFDSHRRGYWLANRVQEYDMSPQRIIAHAPRAVPIFSNWRVVLITCRAAAARGVLAALQAGGCTQATAFVVDITAEPPMDPGARSCTYDETCATAEGLVEGVCPSSSIAAHTLQSATHILVECSAVTAHGLFQMPDWMPACVRQPEYQPRVFTLELLYFCLCAHPERVFDAEGQLSEVDALTPACRVEPA</sequence>
<dbReference type="VEuPathDB" id="TriTrypDB:LdCL_230025200"/>
<reference evidence="2 3" key="1">
    <citation type="journal article" date="2018" name="Sci. Rep.">
        <title>A complete Leishmania donovani reference genome identifies novel genetic variations associated with virulence.</title>
        <authorList>
            <person name="Lypaczewski P."/>
            <person name="Hoshizaki J."/>
            <person name="Zhang W.-W."/>
            <person name="McCall L.-I."/>
            <person name="Torcivia-Rodriguez J."/>
            <person name="Simonyan V."/>
            <person name="Kaur A."/>
            <person name="Dewar K."/>
            <person name="Matlashewski G."/>
        </authorList>
    </citation>
    <scope>NUCLEOTIDE SEQUENCE [LARGE SCALE GENOMIC DNA]</scope>
    <source>
        <strain evidence="2 3">LdCL</strain>
    </source>
</reference>
<dbReference type="AlphaFoldDB" id="A0A3S7WXX2"/>